<accession>A0A1Z5JQV2</accession>
<protein>
    <submittedName>
        <fullName evidence="2">Uncharacterized protein</fullName>
    </submittedName>
</protein>
<dbReference type="AlphaFoldDB" id="A0A1Z5JQV2"/>
<dbReference type="Proteomes" id="UP000198406">
    <property type="component" value="Unassembled WGS sequence"/>
</dbReference>
<dbReference type="EMBL" id="BDSP01000105">
    <property type="protein sequence ID" value="GAX16393.1"/>
    <property type="molecule type" value="Genomic_DNA"/>
</dbReference>
<evidence type="ECO:0000313" key="3">
    <source>
        <dbReference type="Proteomes" id="UP000198406"/>
    </source>
</evidence>
<gene>
    <name evidence="2" type="ORF">FisN_10Hh376</name>
</gene>
<evidence type="ECO:0000256" key="1">
    <source>
        <dbReference type="SAM" id="MobiDB-lite"/>
    </source>
</evidence>
<comment type="caution">
    <text evidence="2">The sequence shown here is derived from an EMBL/GenBank/DDBJ whole genome shotgun (WGS) entry which is preliminary data.</text>
</comment>
<keyword evidence="3" id="KW-1185">Reference proteome</keyword>
<dbReference type="OrthoDB" id="120976at2759"/>
<reference evidence="2 3" key="1">
    <citation type="journal article" date="2015" name="Plant Cell">
        <title>Oil accumulation by the oleaginous diatom Fistulifera solaris as revealed by the genome and transcriptome.</title>
        <authorList>
            <person name="Tanaka T."/>
            <person name="Maeda Y."/>
            <person name="Veluchamy A."/>
            <person name="Tanaka M."/>
            <person name="Abida H."/>
            <person name="Marechal E."/>
            <person name="Bowler C."/>
            <person name="Muto M."/>
            <person name="Sunaga Y."/>
            <person name="Tanaka M."/>
            <person name="Yoshino T."/>
            <person name="Taniguchi T."/>
            <person name="Fukuda Y."/>
            <person name="Nemoto M."/>
            <person name="Matsumoto M."/>
            <person name="Wong P.S."/>
            <person name="Aburatani S."/>
            <person name="Fujibuchi W."/>
        </authorList>
    </citation>
    <scope>NUCLEOTIDE SEQUENCE [LARGE SCALE GENOMIC DNA]</scope>
    <source>
        <strain evidence="2 3">JPCC DA0580</strain>
    </source>
</reference>
<name>A0A1Z5JQV2_FISSO</name>
<organism evidence="2 3">
    <name type="scientific">Fistulifera solaris</name>
    <name type="common">Oleaginous diatom</name>
    <dbReference type="NCBI Taxonomy" id="1519565"/>
    <lineage>
        <taxon>Eukaryota</taxon>
        <taxon>Sar</taxon>
        <taxon>Stramenopiles</taxon>
        <taxon>Ochrophyta</taxon>
        <taxon>Bacillariophyta</taxon>
        <taxon>Bacillariophyceae</taxon>
        <taxon>Bacillariophycidae</taxon>
        <taxon>Naviculales</taxon>
        <taxon>Naviculaceae</taxon>
        <taxon>Fistulifera</taxon>
    </lineage>
</organism>
<sequence>MDAREDQIFDFAALQPEPLARILDCNPARRYAFTKGSWNTAQSVILASRPYSLKWKFTEDSFAFEDDGTAFVDTLINRHSSFGSLHFDCKIDDMPLSRQNFKRLLKLGNFDKLKLRYLDEEMILLPFAANVHELTYVINARDFQPKHIKSLNVKTRKLKLGIGLDDVVDWDRIPVSFLNRFSEIGTFEKLHFSVNSWDLRQPIDVNKVTSIAEAIISVIKANQCLMHLNLSHSYYTFDWLPHLQSIFEAVGGHECLRELIVPDYPEQEDPNYSWLKRLLTRNRSIMVLYHKGDKITDGSSIDRLYALNRCYRGSAALMKEESISLRPHLVAAALQNNASRKFDHAALLLANHVDVLSEFMHGADLEDVPCVGELTRENSDSGISDAHCEPVDQLKRKTRVQPPRAAKKISRYKY</sequence>
<feature type="region of interest" description="Disordered" evidence="1">
    <location>
        <begin position="395"/>
        <end position="414"/>
    </location>
</feature>
<feature type="compositionally biased region" description="Basic residues" evidence="1">
    <location>
        <begin position="405"/>
        <end position="414"/>
    </location>
</feature>
<dbReference type="InParanoid" id="A0A1Z5JQV2"/>
<proteinExistence type="predicted"/>
<evidence type="ECO:0000313" key="2">
    <source>
        <dbReference type="EMBL" id="GAX16393.1"/>
    </source>
</evidence>